<organism evidence="1 2">
    <name type="scientific">Flavobacterium procerum</name>
    <dbReference type="NCBI Taxonomy" id="1455569"/>
    <lineage>
        <taxon>Bacteria</taxon>
        <taxon>Pseudomonadati</taxon>
        <taxon>Bacteroidota</taxon>
        <taxon>Flavobacteriia</taxon>
        <taxon>Flavobacteriales</taxon>
        <taxon>Flavobacteriaceae</taxon>
        <taxon>Flavobacterium</taxon>
    </lineage>
</organism>
<accession>A0ABV6BV75</accession>
<evidence type="ECO:0000313" key="2">
    <source>
        <dbReference type="Proteomes" id="UP001589734"/>
    </source>
</evidence>
<proteinExistence type="predicted"/>
<keyword evidence="2" id="KW-1185">Reference proteome</keyword>
<reference evidence="1 2" key="1">
    <citation type="submission" date="2024-09" db="EMBL/GenBank/DDBJ databases">
        <authorList>
            <person name="Sun Q."/>
            <person name="Mori K."/>
        </authorList>
    </citation>
    <scope>NUCLEOTIDE SEQUENCE [LARGE SCALE GENOMIC DNA]</scope>
    <source>
        <strain evidence="1 2">CGMCC 1.12926</strain>
    </source>
</reference>
<dbReference type="EMBL" id="JBHLYW010000022">
    <property type="protein sequence ID" value="MFC0079341.1"/>
    <property type="molecule type" value="Genomic_DNA"/>
</dbReference>
<protein>
    <submittedName>
        <fullName evidence="1">Uncharacterized protein</fullName>
    </submittedName>
</protein>
<gene>
    <name evidence="1" type="ORF">ACFFLS_20010</name>
</gene>
<dbReference type="Proteomes" id="UP001589734">
    <property type="component" value="Unassembled WGS sequence"/>
</dbReference>
<name>A0ABV6BV75_9FLAO</name>
<evidence type="ECO:0000313" key="1">
    <source>
        <dbReference type="EMBL" id="MFC0079341.1"/>
    </source>
</evidence>
<dbReference type="RefSeq" id="WP_379689618.1">
    <property type="nucleotide sequence ID" value="NZ_JBHLYW010000022.1"/>
</dbReference>
<comment type="caution">
    <text evidence="1">The sequence shown here is derived from an EMBL/GenBank/DDBJ whole genome shotgun (WGS) entry which is preliminary data.</text>
</comment>
<sequence>MRNEDSCKAFERYLIADSYLPEHAVKLWQDYTEQRFLNKDKNDFYHNYVSWKQKDNQIAVFTTRSYADLEMNKKFDCIFNYDNLNEFVFEKFKVIQSIYECWAPINCVEDGHGHLLILEFENEVPQLLYKLHKEEERRNTIPKIHTRLGFCTIEDFPFIKEKIKSY</sequence>